<feature type="transmembrane region" description="Helical" evidence="1">
    <location>
        <begin position="53"/>
        <end position="75"/>
    </location>
</feature>
<proteinExistence type="predicted"/>
<protein>
    <submittedName>
        <fullName evidence="3">PH domain-containing protein</fullName>
    </submittedName>
</protein>
<evidence type="ECO:0000313" key="3">
    <source>
        <dbReference type="EMBL" id="RRD04029.1"/>
    </source>
</evidence>
<dbReference type="PANTHER" id="PTHR37938">
    <property type="entry name" value="BLL0215 PROTEIN"/>
    <property type="match status" value="1"/>
</dbReference>
<name>A0A3P1T3U1_9ACTN</name>
<dbReference type="Pfam" id="PF03703">
    <property type="entry name" value="bPH_2"/>
    <property type="match status" value="1"/>
</dbReference>
<evidence type="ECO:0000313" key="4">
    <source>
        <dbReference type="Proteomes" id="UP000280819"/>
    </source>
</evidence>
<feature type="domain" description="YdbS-like PH" evidence="2">
    <location>
        <begin position="77"/>
        <end position="149"/>
    </location>
</feature>
<dbReference type="EMBL" id="RQZG01000014">
    <property type="protein sequence ID" value="RRD04029.1"/>
    <property type="molecule type" value="Genomic_DNA"/>
</dbReference>
<dbReference type="RefSeq" id="WP_124845329.1">
    <property type="nucleotide sequence ID" value="NZ_JAUNKP010000004.1"/>
</dbReference>
<keyword evidence="1" id="KW-1133">Transmembrane helix</keyword>
<comment type="caution">
    <text evidence="3">The sequence shown here is derived from an EMBL/GenBank/DDBJ whole genome shotgun (WGS) entry which is preliminary data.</text>
</comment>
<reference evidence="3 4" key="1">
    <citation type="submission" date="2018-11" db="EMBL/GenBank/DDBJ databases">
        <title>Genomes From Bacteria Associated with the Canine Oral Cavity: a Test Case for Automated Genome-Based Taxonomic Assignment.</title>
        <authorList>
            <person name="Coil D.A."/>
            <person name="Jospin G."/>
            <person name="Darling A.E."/>
            <person name="Wallis C."/>
            <person name="Davis I.J."/>
            <person name="Harris S."/>
            <person name="Eisen J.A."/>
            <person name="Holcombe L.J."/>
            <person name="O'Flynn C."/>
        </authorList>
    </citation>
    <scope>NUCLEOTIDE SEQUENCE [LARGE SCALE GENOMIC DNA]</scope>
    <source>
        <strain evidence="3 4">OH887_COT-365</strain>
    </source>
</reference>
<keyword evidence="1" id="KW-0472">Membrane</keyword>
<evidence type="ECO:0000259" key="2">
    <source>
        <dbReference type="Pfam" id="PF03703"/>
    </source>
</evidence>
<gene>
    <name evidence="3" type="ORF">EII34_11630</name>
</gene>
<keyword evidence="1" id="KW-0812">Transmembrane</keyword>
<organism evidence="3 4">
    <name type="scientific">Arachnia propionica</name>
    <dbReference type="NCBI Taxonomy" id="1750"/>
    <lineage>
        <taxon>Bacteria</taxon>
        <taxon>Bacillati</taxon>
        <taxon>Actinomycetota</taxon>
        <taxon>Actinomycetes</taxon>
        <taxon>Propionibacteriales</taxon>
        <taxon>Propionibacteriaceae</taxon>
        <taxon>Arachnia</taxon>
    </lineage>
</organism>
<sequence>MALKQDLLARDEQVVLHLRTHMKAMFWPLMALFATAAVFGVLLAWLPTDWRPWSIYALIALVLVVVIALTVIPFLRWRTSTYTVTNRRIITRKGILNKTGHDLPLRSINNVTYERSVTDRMLGCGTLVLETAADEPLELPDVPGVERVNTIIADLLFDGVPDQE</sequence>
<dbReference type="Proteomes" id="UP000280819">
    <property type="component" value="Unassembled WGS sequence"/>
</dbReference>
<dbReference type="InterPro" id="IPR005182">
    <property type="entry name" value="YdbS-like_PH"/>
</dbReference>
<accession>A0A3P1T3U1</accession>
<dbReference type="AlphaFoldDB" id="A0A3P1T3U1"/>
<evidence type="ECO:0000256" key="1">
    <source>
        <dbReference type="SAM" id="Phobius"/>
    </source>
</evidence>
<feature type="transmembrane region" description="Helical" evidence="1">
    <location>
        <begin position="26"/>
        <end position="47"/>
    </location>
</feature>
<dbReference type="OrthoDB" id="4350422at2"/>
<dbReference type="PANTHER" id="PTHR37938:SF1">
    <property type="entry name" value="BLL0215 PROTEIN"/>
    <property type="match status" value="1"/>
</dbReference>